<dbReference type="RefSeq" id="WP_196294548.1">
    <property type="nucleotide sequence ID" value="NZ_JADQDM010000012.1"/>
</dbReference>
<protein>
    <submittedName>
        <fullName evidence="11">TonB family protein</fullName>
    </submittedName>
</protein>
<dbReference type="Proteomes" id="UP000618931">
    <property type="component" value="Unassembled WGS sequence"/>
</dbReference>
<dbReference type="InterPro" id="IPR051045">
    <property type="entry name" value="TonB-dependent_transducer"/>
</dbReference>
<evidence type="ECO:0000256" key="4">
    <source>
        <dbReference type="ARBA" id="ARBA00022475"/>
    </source>
</evidence>
<name>A0ABS0I8K7_9BACT</name>
<evidence type="ECO:0000256" key="8">
    <source>
        <dbReference type="ARBA" id="ARBA00022989"/>
    </source>
</evidence>
<reference evidence="11 12" key="1">
    <citation type="submission" date="2020-11" db="EMBL/GenBank/DDBJ databases">
        <authorList>
            <person name="Kim M.K."/>
        </authorList>
    </citation>
    <scope>NUCLEOTIDE SEQUENCE [LARGE SCALE GENOMIC DNA]</scope>
    <source>
        <strain evidence="11 12">BT662</strain>
    </source>
</reference>
<feature type="domain" description="TonB C-terminal" evidence="10">
    <location>
        <begin position="553"/>
        <end position="646"/>
    </location>
</feature>
<evidence type="ECO:0000256" key="2">
    <source>
        <dbReference type="ARBA" id="ARBA00006555"/>
    </source>
</evidence>
<accession>A0ABS0I8K7</accession>
<keyword evidence="5" id="KW-0997">Cell inner membrane</keyword>
<evidence type="ECO:0000259" key="10">
    <source>
        <dbReference type="PROSITE" id="PS52015"/>
    </source>
</evidence>
<dbReference type="PROSITE" id="PS52015">
    <property type="entry name" value="TONB_CTD"/>
    <property type="match status" value="1"/>
</dbReference>
<sequence length="646" mass="68595">MVNFYARYPALVGLVLLLAGMAHGQRPAPARPEPARPAIELRYLRPERMPRLPGGASDAASIEAALRAHLRYRPPAGRPPFAATDIAQLSFTIGPDGRVRDARVLSKLEPGFGRAVLAAAAQLPRFAPGRQEGQAVAVRYTLAVGAAGPYADNPRTEPGPVTLPPDWPEVFKYPMAAPRLPGNVSVQTALLQRVVYPQAAADRYGQVPYVKLAFTVDTLGHPTDVLLEHSGGLPYDRAAVAALAALPPFEPYRHLRRKVAVRLQVNLDFKPRPAGYQPPVSNALPADPPANSPGIVDALSAEQRPAAERGGLMFIQALVQHYTVVPEEVRQGKVDGLVLVDAVAGLSGRVYGLRIRQSLSAACDSAALAAVRRLPLLTPGQYRGQTVAMRLTLPVRFWGPGHVYEPYSASHPATFATDLEAYVRANLRVSDSLRKAPLARSVDVLVLIAADGRVQNATLTRPAQLAFIDEEALRFAHAMPPWQPARDAQNQPVASRVPLTLRFPPLSAAGAGPPLVPKPAPPTPGVTKKVVEEIKPNPVYTYVEQMPELPGGGGLAAIKAALQARFRYPAGAGGALVQGVITVRFLVGLDGRVGEASIVKGLSAAADRAALAAVQALPHFTPGKQSGQEVVVAYTVPIAVAPPAKP</sequence>
<dbReference type="Pfam" id="PF03544">
    <property type="entry name" value="TonB_C"/>
    <property type="match status" value="4"/>
</dbReference>
<keyword evidence="12" id="KW-1185">Reference proteome</keyword>
<keyword evidence="3" id="KW-0813">Transport</keyword>
<dbReference type="InterPro" id="IPR037682">
    <property type="entry name" value="TonB_C"/>
</dbReference>
<proteinExistence type="inferred from homology"/>
<evidence type="ECO:0000313" key="11">
    <source>
        <dbReference type="EMBL" id="MBF9223101.1"/>
    </source>
</evidence>
<evidence type="ECO:0000256" key="3">
    <source>
        <dbReference type="ARBA" id="ARBA00022448"/>
    </source>
</evidence>
<dbReference type="Gene3D" id="3.30.1150.10">
    <property type="match status" value="5"/>
</dbReference>
<keyword evidence="8" id="KW-1133">Transmembrane helix</keyword>
<keyword evidence="9" id="KW-0472">Membrane</keyword>
<keyword evidence="7" id="KW-0653">Protein transport</keyword>
<dbReference type="PANTHER" id="PTHR33446">
    <property type="entry name" value="PROTEIN TONB-RELATED"/>
    <property type="match status" value="1"/>
</dbReference>
<keyword evidence="4" id="KW-1003">Cell membrane</keyword>
<dbReference type="PANTHER" id="PTHR33446:SF2">
    <property type="entry name" value="PROTEIN TONB"/>
    <property type="match status" value="1"/>
</dbReference>
<evidence type="ECO:0000256" key="6">
    <source>
        <dbReference type="ARBA" id="ARBA00022692"/>
    </source>
</evidence>
<dbReference type="EMBL" id="JADQDM010000012">
    <property type="protein sequence ID" value="MBF9223101.1"/>
    <property type="molecule type" value="Genomic_DNA"/>
</dbReference>
<dbReference type="SUPFAM" id="SSF74653">
    <property type="entry name" value="TolA/TonB C-terminal domain"/>
    <property type="match status" value="5"/>
</dbReference>
<comment type="subcellular location">
    <subcellularLocation>
        <location evidence="1">Cell inner membrane</location>
        <topology evidence="1">Single-pass membrane protein</topology>
        <orientation evidence="1">Periplasmic side</orientation>
    </subcellularLocation>
</comment>
<comment type="caution">
    <text evidence="11">The sequence shown here is derived from an EMBL/GenBank/DDBJ whole genome shotgun (WGS) entry which is preliminary data.</text>
</comment>
<evidence type="ECO:0000313" key="12">
    <source>
        <dbReference type="Proteomes" id="UP000618931"/>
    </source>
</evidence>
<comment type="similarity">
    <text evidence="2">Belongs to the TonB family.</text>
</comment>
<organism evidence="11 12">
    <name type="scientific">Hymenobacter ruricola</name>
    <dbReference type="NCBI Taxonomy" id="2791023"/>
    <lineage>
        <taxon>Bacteria</taxon>
        <taxon>Pseudomonadati</taxon>
        <taxon>Bacteroidota</taxon>
        <taxon>Cytophagia</taxon>
        <taxon>Cytophagales</taxon>
        <taxon>Hymenobacteraceae</taxon>
        <taxon>Hymenobacter</taxon>
    </lineage>
</organism>
<evidence type="ECO:0000256" key="1">
    <source>
        <dbReference type="ARBA" id="ARBA00004383"/>
    </source>
</evidence>
<evidence type="ECO:0000256" key="5">
    <source>
        <dbReference type="ARBA" id="ARBA00022519"/>
    </source>
</evidence>
<dbReference type="InterPro" id="IPR006260">
    <property type="entry name" value="TonB/TolA_C"/>
</dbReference>
<evidence type="ECO:0000256" key="9">
    <source>
        <dbReference type="ARBA" id="ARBA00023136"/>
    </source>
</evidence>
<evidence type="ECO:0000256" key="7">
    <source>
        <dbReference type="ARBA" id="ARBA00022927"/>
    </source>
</evidence>
<dbReference type="NCBIfam" id="TIGR01352">
    <property type="entry name" value="tonB_Cterm"/>
    <property type="match status" value="1"/>
</dbReference>
<keyword evidence="6" id="KW-0812">Transmembrane</keyword>
<gene>
    <name evidence="11" type="ORF">I2H31_18505</name>
</gene>